<reference evidence="2 3" key="1">
    <citation type="submission" date="2019-07" db="EMBL/GenBank/DDBJ databases">
        <title>Bacillus alkalisoli sp. nov. isolated from saline soil.</title>
        <authorList>
            <person name="Sun J.-Q."/>
            <person name="Xu L."/>
        </authorList>
    </citation>
    <scope>NUCLEOTIDE SEQUENCE [LARGE SCALE GENOMIC DNA]</scope>
    <source>
        <strain evidence="2 3">M4U3P1</strain>
        <plasmid evidence="2 3">unnamed1</plasmid>
    </source>
</reference>
<organism evidence="2 3">
    <name type="scientific">Paenalkalicoccus suaedae</name>
    <dbReference type="NCBI Taxonomy" id="2592382"/>
    <lineage>
        <taxon>Bacteria</taxon>
        <taxon>Bacillati</taxon>
        <taxon>Bacillota</taxon>
        <taxon>Bacilli</taxon>
        <taxon>Bacillales</taxon>
        <taxon>Bacillaceae</taxon>
        <taxon>Paenalkalicoccus</taxon>
    </lineage>
</organism>
<keyword evidence="1" id="KW-1133">Transmembrane helix</keyword>
<keyword evidence="3" id="KW-1185">Reference proteome</keyword>
<dbReference type="GeneID" id="39574314"/>
<gene>
    <name evidence="2" type="ORF">FLK61_00045</name>
</gene>
<evidence type="ECO:0000256" key="1">
    <source>
        <dbReference type="SAM" id="Phobius"/>
    </source>
</evidence>
<feature type="transmembrane region" description="Helical" evidence="1">
    <location>
        <begin position="6"/>
        <end position="24"/>
    </location>
</feature>
<dbReference type="AlphaFoldDB" id="A0A856M7K4"/>
<sequence length="126" mass="14189">MKGSITTLGLVYIGLFLLMVIISYHTEAYRHNSIISTMTESGQIASINSIDKSSRVEDGRVEVTEESFKKKFKTLFEQNSNIKLSGTKYNFDFLKTADGGIKAVRVKITDDRNSKYQVTFVSNFVS</sequence>
<geneLocation type="plasmid" evidence="2 3">
    <name>unnamed1</name>
</geneLocation>
<dbReference type="Proteomes" id="UP000318138">
    <property type="component" value="Plasmid unnamed1"/>
</dbReference>
<keyword evidence="1" id="KW-0812">Transmembrane</keyword>
<dbReference type="RefSeq" id="WP_013603198.1">
    <property type="nucleotide sequence ID" value="NZ_CP041370.1"/>
</dbReference>
<accession>A0A856M7K4</accession>
<evidence type="ECO:0000313" key="3">
    <source>
        <dbReference type="Proteomes" id="UP000318138"/>
    </source>
</evidence>
<dbReference type="KEGG" id="psua:FLK61_00045"/>
<name>A0A856M7K4_9BACI</name>
<keyword evidence="2" id="KW-0614">Plasmid</keyword>
<proteinExistence type="predicted"/>
<evidence type="ECO:0000313" key="2">
    <source>
        <dbReference type="EMBL" id="QDK92240.1"/>
    </source>
</evidence>
<evidence type="ECO:0008006" key="4">
    <source>
        <dbReference type="Google" id="ProtNLM"/>
    </source>
</evidence>
<keyword evidence="1" id="KW-0472">Membrane</keyword>
<dbReference type="EMBL" id="CP041370">
    <property type="protein sequence ID" value="QDK92240.1"/>
    <property type="molecule type" value="Genomic_DNA"/>
</dbReference>
<protein>
    <recommendedName>
        <fullName evidence="4">DUF4320 family protein</fullName>
    </recommendedName>
</protein>